<name>A0A382VFV2_9ZZZZ</name>
<protein>
    <submittedName>
        <fullName evidence="2">Uncharacterized protein</fullName>
    </submittedName>
</protein>
<organism evidence="2">
    <name type="scientific">marine metagenome</name>
    <dbReference type="NCBI Taxonomy" id="408172"/>
    <lineage>
        <taxon>unclassified sequences</taxon>
        <taxon>metagenomes</taxon>
        <taxon>ecological metagenomes</taxon>
    </lineage>
</organism>
<dbReference type="AlphaFoldDB" id="A0A382VFV2"/>
<feature type="non-terminal residue" evidence="2">
    <location>
        <position position="1"/>
    </location>
</feature>
<evidence type="ECO:0000256" key="1">
    <source>
        <dbReference type="SAM" id="MobiDB-lite"/>
    </source>
</evidence>
<dbReference type="EMBL" id="UINC01151637">
    <property type="protein sequence ID" value="SVD45363.1"/>
    <property type="molecule type" value="Genomic_DNA"/>
</dbReference>
<reference evidence="2" key="1">
    <citation type="submission" date="2018-05" db="EMBL/GenBank/DDBJ databases">
        <authorList>
            <person name="Lanie J.A."/>
            <person name="Ng W.-L."/>
            <person name="Kazmierczak K.M."/>
            <person name="Andrzejewski T.M."/>
            <person name="Davidsen T.M."/>
            <person name="Wayne K.J."/>
            <person name="Tettelin H."/>
            <person name="Glass J.I."/>
            <person name="Rusch D."/>
            <person name="Podicherti R."/>
            <person name="Tsui H.-C.T."/>
            <person name="Winkler M.E."/>
        </authorList>
    </citation>
    <scope>NUCLEOTIDE SEQUENCE</scope>
</reference>
<accession>A0A382VFV2</accession>
<evidence type="ECO:0000313" key="2">
    <source>
        <dbReference type="EMBL" id="SVD45363.1"/>
    </source>
</evidence>
<sequence length="71" mass="7862">VGLEKVLTQTIARQRRLYRHCLLEPVLSNELLGVMLRQKSDQVGSHLTVPRSPQKLDGSVIHARPGPLALA</sequence>
<feature type="region of interest" description="Disordered" evidence="1">
    <location>
        <begin position="43"/>
        <end position="71"/>
    </location>
</feature>
<proteinExistence type="predicted"/>
<gene>
    <name evidence="2" type="ORF">METZ01_LOCUS398217</name>
</gene>
<feature type="non-terminal residue" evidence="2">
    <location>
        <position position="71"/>
    </location>
</feature>